<name>A0A8S5QGW2_9CAUD</name>
<protein>
    <submittedName>
        <fullName evidence="3">PlyB like endolysin</fullName>
    </submittedName>
</protein>
<dbReference type="InterPro" id="IPR007921">
    <property type="entry name" value="CHAP_dom"/>
</dbReference>
<evidence type="ECO:0000313" key="3">
    <source>
        <dbReference type="EMBL" id="DAE17780.1"/>
    </source>
</evidence>
<evidence type="ECO:0000259" key="2">
    <source>
        <dbReference type="Pfam" id="PF05257"/>
    </source>
</evidence>
<evidence type="ECO:0000256" key="1">
    <source>
        <dbReference type="ARBA" id="ARBA00022529"/>
    </source>
</evidence>
<proteinExistence type="predicted"/>
<sequence length="472" mass="52148">MNSKNIDVLRKILYAVETGGQVYGRQRYDAFIGAGANTPNEKAITIGAGQWYAGEAKRLLLEIQRVDPVRFGILDTQGIADDLKNKDWSRYAISPTSAKAKCIVSIISSSTGIRCQDWLMETQIKEYAESITKTYGAMPDTALMECINIIHQGGSAALKRILGKTAKPYTAERIYTALCTDPADKSNNNQVGDYTTRQKKVIEMIRTYAEDKEVADMSLWNKTKELLDNQVGYLEKRSNANLDSKTANAGYGNYTKYSRDVNNMGLMGCQGQPWCATYQFWGCAKIFGKAKALEIMGNGFYNCNSVKAHSRSKGTWHSTPKLGALVIFRNGAHIGRVIRIANGRIYTNEGNTSSGGLNNVEANGGCVAEKVYTVGNSQIDGYVWIDYEAETESGTEGKPWKATGTATATVDNLFVRTEPNGEVIGEMMKGNRFEINGIKDGSWTQVNVANIGVGWVWTAYIQSKRQIFLRIF</sequence>
<dbReference type="EMBL" id="BK015646">
    <property type="protein sequence ID" value="DAE17780.1"/>
    <property type="molecule type" value="Genomic_DNA"/>
</dbReference>
<organism evidence="3">
    <name type="scientific">Siphoviridae sp. ctoOf8</name>
    <dbReference type="NCBI Taxonomy" id="2825668"/>
    <lineage>
        <taxon>Viruses</taxon>
        <taxon>Duplodnaviria</taxon>
        <taxon>Heunggongvirae</taxon>
        <taxon>Uroviricota</taxon>
        <taxon>Caudoviricetes</taxon>
    </lineage>
</organism>
<reference evidence="3" key="1">
    <citation type="journal article" date="2021" name="Proc. Natl. Acad. Sci. U.S.A.">
        <title>A Catalog of Tens of Thousands of Viruses from Human Metagenomes Reveals Hidden Associations with Chronic Diseases.</title>
        <authorList>
            <person name="Tisza M.J."/>
            <person name="Buck C.B."/>
        </authorList>
    </citation>
    <scope>NUCLEOTIDE SEQUENCE</scope>
    <source>
        <strain evidence="3">CtoOf8</strain>
    </source>
</reference>
<dbReference type="Gene3D" id="2.30.30.40">
    <property type="entry name" value="SH3 Domains"/>
    <property type="match status" value="1"/>
</dbReference>
<keyword evidence="1" id="KW-0929">Antimicrobial</keyword>
<dbReference type="Pfam" id="PF05257">
    <property type="entry name" value="CHAP"/>
    <property type="match status" value="1"/>
</dbReference>
<feature type="domain" description="Peptidase C51" evidence="2">
    <location>
        <begin position="270"/>
        <end position="351"/>
    </location>
</feature>
<accession>A0A8S5QGW2</accession>